<keyword evidence="2" id="KW-1185">Reference proteome</keyword>
<feature type="region of interest" description="Disordered" evidence="1">
    <location>
        <begin position="227"/>
        <end position="455"/>
    </location>
</feature>
<feature type="compositionally biased region" description="Low complexity" evidence="1">
    <location>
        <begin position="720"/>
        <end position="742"/>
    </location>
</feature>
<feature type="compositionally biased region" description="Polar residues" evidence="1">
    <location>
        <begin position="430"/>
        <end position="444"/>
    </location>
</feature>
<feature type="region of interest" description="Disordered" evidence="1">
    <location>
        <begin position="115"/>
        <end position="155"/>
    </location>
</feature>
<feature type="compositionally biased region" description="Polar residues" evidence="1">
    <location>
        <begin position="62"/>
        <end position="76"/>
    </location>
</feature>
<feature type="compositionally biased region" description="Low complexity" evidence="1">
    <location>
        <begin position="390"/>
        <end position="405"/>
    </location>
</feature>
<feature type="compositionally biased region" description="Basic and acidic residues" evidence="1">
    <location>
        <begin position="283"/>
        <end position="292"/>
    </location>
</feature>
<feature type="region of interest" description="Disordered" evidence="1">
    <location>
        <begin position="62"/>
        <end position="86"/>
    </location>
</feature>
<proteinExistence type="predicted"/>
<dbReference type="AlphaFoldDB" id="A0A914Z689"/>
<feature type="region of interest" description="Disordered" evidence="1">
    <location>
        <begin position="639"/>
        <end position="762"/>
    </location>
</feature>
<reference evidence="3" key="1">
    <citation type="submission" date="2022-11" db="UniProtKB">
        <authorList>
            <consortium name="WormBaseParasite"/>
        </authorList>
    </citation>
    <scope>IDENTIFICATION</scope>
</reference>
<dbReference type="WBParaSite" id="PSU_v2.g7459.t1">
    <property type="protein sequence ID" value="PSU_v2.g7459.t1"/>
    <property type="gene ID" value="PSU_v2.g7459"/>
</dbReference>
<feature type="compositionally biased region" description="Low complexity" evidence="1">
    <location>
        <begin position="229"/>
        <end position="246"/>
    </location>
</feature>
<feature type="region of interest" description="Disordered" evidence="1">
    <location>
        <begin position="787"/>
        <end position="813"/>
    </location>
</feature>
<evidence type="ECO:0000256" key="1">
    <source>
        <dbReference type="SAM" id="MobiDB-lite"/>
    </source>
</evidence>
<accession>A0A914Z689</accession>
<feature type="compositionally biased region" description="Low complexity" evidence="1">
    <location>
        <begin position="115"/>
        <end position="136"/>
    </location>
</feature>
<feature type="compositionally biased region" description="Basic and acidic residues" evidence="1">
    <location>
        <begin position="331"/>
        <end position="349"/>
    </location>
</feature>
<feature type="compositionally biased region" description="Basic and acidic residues" evidence="1">
    <location>
        <begin position="248"/>
        <end position="261"/>
    </location>
</feature>
<evidence type="ECO:0000313" key="2">
    <source>
        <dbReference type="Proteomes" id="UP000887577"/>
    </source>
</evidence>
<feature type="compositionally biased region" description="Polar residues" evidence="1">
    <location>
        <begin position="262"/>
        <end position="279"/>
    </location>
</feature>
<protein>
    <submittedName>
        <fullName evidence="3">Uncharacterized protein</fullName>
    </submittedName>
</protein>
<feature type="compositionally biased region" description="Low complexity" evidence="1">
    <location>
        <begin position="587"/>
        <end position="601"/>
    </location>
</feature>
<feature type="compositionally biased region" description="Polar residues" evidence="1">
    <location>
        <begin position="748"/>
        <end position="762"/>
    </location>
</feature>
<organism evidence="2 3">
    <name type="scientific">Panagrolaimus superbus</name>
    <dbReference type="NCBI Taxonomy" id="310955"/>
    <lineage>
        <taxon>Eukaryota</taxon>
        <taxon>Metazoa</taxon>
        <taxon>Ecdysozoa</taxon>
        <taxon>Nematoda</taxon>
        <taxon>Chromadorea</taxon>
        <taxon>Rhabditida</taxon>
        <taxon>Tylenchina</taxon>
        <taxon>Panagrolaimomorpha</taxon>
        <taxon>Panagrolaimoidea</taxon>
        <taxon>Panagrolaimidae</taxon>
        <taxon>Panagrolaimus</taxon>
    </lineage>
</organism>
<feature type="region of interest" description="Disordered" evidence="1">
    <location>
        <begin position="838"/>
        <end position="877"/>
    </location>
</feature>
<evidence type="ECO:0000313" key="3">
    <source>
        <dbReference type="WBParaSite" id="PSU_v2.g7459.t1"/>
    </source>
</evidence>
<name>A0A914Z689_9BILA</name>
<dbReference type="Proteomes" id="UP000887577">
    <property type="component" value="Unplaced"/>
</dbReference>
<feature type="compositionally biased region" description="Polar residues" evidence="1">
    <location>
        <begin position="368"/>
        <end position="389"/>
    </location>
</feature>
<feature type="region of interest" description="Disordered" evidence="1">
    <location>
        <begin position="562"/>
        <end position="614"/>
    </location>
</feature>
<feature type="compositionally biased region" description="Polar residues" evidence="1">
    <location>
        <begin position="797"/>
        <end position="813"/>
    </location>
</feature>
<feature type="region of interest" description="Disordered" evidence="1">
    <location>
        <begin position="1"/>
        <end position="29"/>
    </location>
</feature>
<sequence>MNKSLLTNPAWYRDQEGRTGYKPPGINKGAKEGAEIKELNKNTKSINPKIPVDVSNYQNIVSPTKNQHFPPTSKPKQQQQQQHSKDISTLFCLSSNTNSMTTSEYENLLEANAAAGVATSSPSEQQQQRQNSSSSKNKPKKGLKKEISSSDSDDTLVEEQVTSINQKRIAVVTTKSPANSIESFSNLNTSHRDSRPESFEKQIILDARGSTRRQQFSPETNYRENIVEQQQPQPLPSSHHQRSSPLKHSLEENRKIRRDSSQSDVSKLSHKSVTFNDNVEINEIERSERRQLSVDTTSSSSDDENNDGSMIDLDEHLMPLRKALRGSSSKDTQKRYSRDAKESPPKIDHLTVTPMNGSGSDVPEVSPTPLSQSWSSNDHSTEITRSPTHSPQIQQSPQKSPQRSPTRIPKPHFQSSNFQPLPLPEKFNSLRKTATQDSNNSFELQATFPKPDGMSDEEWRTMIQSIYVTETSSNDSKNLGKDVRDDENDSIHSFYLEDIYGPDIYQHQQYFPDDEDLPETPPPGVIRSASGYLDLSQVPQNLYSHPLNIDINKHDYDASAEISPTDSKTLRKSNRFGIHSNRKLTSPQATTNAETTPTPTASQIPRPIGYQLFDNNNADIESSKRSYDSQDSARLDSLLLGRSGDTDTMYSMPKKNYQKDERAIRSLSPQSSYKISPKSKTLAPEQRPLSPLSPTMENKRSGKTTKVSFNYKDKSQQFGSSHISASTSSKSPTRTKSPLSPTRIKSPLSPTRNLSPKITNVSVNLPPSRKAVGVVTTRVIASTSNPLHLLHHPTPTAPSESQFSTLEPNSLQKSPINTKEKHFQTKFVKLYGNRKAPIVGGESENDETAPPKDPKPTTTILNERKHSYESGLSTDSRESVVSAVSFRAENKVRRYFNY</sequence>